<dbReference type="RefSeq" id="WP_007473851.1">
    <property type="nucleotide sequence ID" value="NZ_ABCJ01000002.1"/>
</dbReference>
<dbReference type="GO" id="GO:0006935">
    <property type="term" value="P:chemotaxis"/>
    <property type="evidence" value="ECO:0007669"/>
    <property type="project" value="UniProtKB-KW"/>
</dbReference>
<gene>
    <name evidence="7" type="ORF">CMTB2_06596</name>
    <name evidence="8" type="ORF">FE773_03455</name>
</gene>
<dbReference type="EMBL" id="CP040463">
    <property type="protein sequence ID" value="QCT94268.1"/>
    <property type="molecule type" value="Genomic_DNA"/>
</dbReference>
<evidence type="ECO:0000313" key="7">
    <source>
        <dbReference type="EMBL" id="EDM23901.1"/>
    </source>
</evidence>
<keyword evidence="4" id="KW-0283">Flagellar rotation</keyword>
<organism evidence="7 9">
    <name type="scientific">Caminibacter mediatlanticus TB-2</name>
    <dbReference type="NCBI Taxonomy" id="391592"/>
    <lineage>
        <taxon>Bacteria</taxon>
        <taxon>Pseudomonadati</taxon>
        <taxon>Campylobacterota</taxon>
        <taxon>Epsilonproteobacteria</taxon>
        <taxon>Nautiliales</taxon>
        <taxon>Nautiliaceae</taxon>
        <taxon>Caminibacter</taxon>
    </lineage>
</organism>
<dbReference type="GO" id="GO:0097588">
    <property type="term" value="P:archaeal or bacterial-type flagellum-dependent cell motility"/>
    <property type="evidence" value="ECO:0007669"/>
    <property type="project" value="UniProtKB-KW"/>
</dbReference>
<dbReference type="GO" id="GO:0000160">
    <property type="term" value="P:phosphorelay signal transduction system"/>
    <property type="evidence" value="ECO:0007669"/>
    <property type="project" value="InterPro"/>
</dbReference>
<dbReference type="AlphaFoldDB" id="A0AAI9F2S7"/>
<keyword evidence="2" id="KW-0145">Chemotaxis</keyword>
<keyword evidence="3 5" id="KW-0597">Phosphoprotein</keyword>
<dbReference type="Pfam" id="PF00072">
    <property type="entry name" value="Response_reg"/>
    <property type="match status" value="1"/>
</dbReference>
<reference evidence="7 9" key="1">
    <citation type="journal article" date="2011" name="Stand. Genomic Sci.">
        <title>Draft genome sequence of Caminibacter mediatlanticus strain TB-2, an epsilonproteobacterium isolated from a deep-sea hydrothermal vent.</title>
        <authorList>
            <person name="Giovannelli D."/>
            <person name="Ferriera S."/>
            <person name="Johnson J."/>
            <person name="Kravitz S."/>
            <person name="Perez-Rodriguez I."/>
            <person name="Ricci J."/>
            <person name="O'Brien C."/>
            <person name="Voordeckers J.W."/>
            <person name="Bini E."/>
            <person name="Vetriani C."/>
        </authorList>
    </citation>
    <scope>NUCLEOTIDE SEQUENCE [LARGE SCALE GENOMIC DNA]</scope>
    <source>
        <strain evidence="7 9">TB-2</strain>
    </source>
</reference>
<dbReference type="SUPFAM" id="SSF52172">
    <property type="entry name" value="CheY-like"/>
    <property type="match status" value="1"/>
</dbReference>
<proteinExistence type="predicted"/>
<evidence type="ECO:0000259" key="6">
    <source>
        <dbReference type="PROSITE" id="PS50110"/>
    </source>
</evidence>
<feature type="modified residue" description="4-aspartylphosphate" evidence="5">
    <location>
        <position position="54"/>
    </location>
</feature>
<keyword evidence="10" id="KW-1185">Reference proteome</keyword>
<dbReference type="InterPro" id="IPR050595">
    <property type="entry name" value="Bact_response_regulator"/>
</dbReference>
<evidence type="ECO:0000256" key="4">
    <source>
        <dbReference type="ARBA" id="ARBA00022779"/>
    </source>
</evidence>
<evidence type="ECO:0000256" key="3">
    <source>
        <dbReference type="ARBA" id="ARBA00022553"/>
    </source>
</evidence>
<comment type="cofactor">
    <cofactor evidence="1">
        <name>Mg(2+)</name>
        <dbReference type="ChEBI" id="CHEBI:18420"/>
    </cofactor>
</comment>
<dbReference type="PANTHER" id="PTHR44591:SF3">
    <property type="entry name" value="RESPONSE REGULATORY DOMAIN-CONTAINING PROTEIN"/>
    <property type="match status" value="1"/>
</dbReference>
<dbReference type="Proteomes" id="UP000003288">
    <property type="component" value="Unassembled WGS sequence"/>
</dbReference>
<dbReference type="InterPro" id="IPR001789">
    <property type="entry name" value="Sig_transdc_resp-reg_receiver"/>
</dbReference>
<sequence>MNKKKILVVDDDKTNRKLLKTILSMQGGYEVIEAENGSEALDKLSPDIGIVFLDILMPLLDGMQFLKIIKNEKKEYANIPIIVLTTDDTKKQEALQKGADEVVIKPINPMEILEKAASYL</sequence>
<reference evidence="8 10" key="2">
    <citation type="submission" date="2019-05" db="EMBL/GenBank/DDBJ databases">
        <title>A comparative analysis of the Nautiliaceae.</title>
        <authorList>
            <person name="Grosche A."/>
            <person name="Smedile F."/>
            <person name="Vetriani C."/>
        </authorList>
    </citation>
    <scope>NUCLEOTIDE SEQUENCE [LARGE SCALE GENOMIC DNA]</scope>
    <source>
        <strain evidence="8 10">TB-2</strain>
    </source>
</reference>
<feature type="domain" description="Response regulatory" evidence="6">
    <location>
        <begin position="5"/>
        <end position="120"/>
    </location>
</feature>
<dbReference type="PROSITE" id="PS50110">
    <property type="entry name" value="RESPONSE_REGULATORY"/>
    <property type="match status" value="1"/>
</dbReference>
<evidence type="ECO:0000313" key="9">
    <source>
        <dbReference type="Proteomes" id="UP000003288"/>
    </source>
</evidence>
<dbReference type="EMBL" id="ABCJ01000002">
    <property type="protein sequence ID" value="EDM23901.1"/>
    <property type="molecule type" value="Genomic_DNA"/>
</dbReference>
<dbReference type="Proteomes" id="UP000306825">
    <property type="component" value="Chromosome"/>
</dbReference>
<dbReference type="SMART" id="SM00448">
    <property type="entry name" value="REC"/>
    <property type="match status" value="1"/>
</dbReference>
<evidence type="ECO:0000256" key="5">
    <source>
        <dbReference type="PROSITE-ProRule" id="PRU00169"/>
    </source>
</evidence>
<dbReference type="InterPro" id="IPR011006">
    <property type="entry name" value="CheY-like_superfamily"/>
</dbReference>
<evidence type="ECO:0000256" key="1">
    <source>
        <dbReference type="ARBA" id="ARBA00001946"/>
    </source>
</evidence>
<accession>A0AAI9F2S7</accession>
<dbReference type="Gene3D" id="3.40.50.2300">
    <property type="match status" value="1"/>
</dbReference>
<name>A0AAI9F2S7_9BACT</name>
<evidence type="ECO:0000256" key="2">
    <source>
        <dbReference type="ARBA" id="ARBA00022500"/>
    </source>
</evidence>
<protein>
    <submittedName>
        <fullName evidence="7 8">Response regulator</fullName>
    </submittedName>
</protein>
<evidence type="ECO:0000313" key="10">
    <source>
        <dbReference type="Proteomes" id="UP000306825"/>
    </source>
</evidence>
<evidence type="ECO:0000313" key="8">
    <source>
        <dbReference type="EMBL" id="QCT94268.1"/>
    </source>
</evidence>
<dbReference type="PANTHER" id="PTHR44591">
    <property type="entry name" value="STRESS RESPONSE REGULATOR PROTEIN 1"/>
    <property type="match status" value="1"/>
</dbReference>